<dbReference type="CTD" id="115948"/>
<dbReference type="GO" id="GO:0036064">
    <property type="term" value="C:ciliary basal body"/>
    <property type="evidence" value="ECO:0007669"/>
    <property type="project" value="TreeGrafter"/>
</dbReference>
<dbReference type="AlphaFoldDB" id="A0A151P4K7"/>
<dbReference type="PANTHER" id="PTHR46518">
    <property type="entry name" value="COILED-COIL DOMAIN-CONTAINING PROTEIN 151"/>
    <property type="match status" value="1"/>
</dbReference>
<dbReference type="GO" id="GO:0036158">
    <property type="term" value="P:outer dynein arm assembly"/>
    <property type="evidence" value="ECO:0007669"/>
    <property type="project" value="InterPro"/>
</dbReference>
<reference evidence="4 5" key="1">
    <citation type="journal article" date="2012" name="Genome Biol.">
        <title>Sequencing three crocodilian genomes to illuminate the evolution of archosaurs and amniotes.</title>
        <authorList>
            <person name="St John J.A."/>
            <person name="Braun E.L."/>
            <person name="Isberg S.R."/>
            <person name="Miles L.G."/>
            <person name="Chong A.Y."/>
            <person name="Gongora J."/>
            <person name="Dalzell P."/>
            <person name="Moran C."/>
            <person name="Bed'hom B."/>
            <person name="Abzhanov A."/>
            <person name="Burgess S.C."/>
            <person name="Cooksey A.M."/>
            <person name="Castoe T.A."/>
            <person name="Crawford N.G."/>
            <person name="Densmore L.D."/>
            <person name="Drew J.C."/>
            <person name="Edwards S.V."/>
            <person name="Faircloth B.C."/>
            <person name="Fujita M.K."/>
            <person name="Greenwold M.J."/>
            <person name="Hoffmann F.G."/>
            <person name="Howard J.M."/>
            <person name="Iguchi T."/>
            <person name="Janes D.E."/>
            <person name="Khan S.Y."/>
            <person name="Kohno S."/>
            <person name="de Koning A.J."/>
            <person name="Lance S.L."/>
            <person name="McCarthy F.M."/>
            <person name="McCormack J.E."/>
            <person name="Merchant M.E."/>
            <person name="Peterson D.G."/>
            <person name="Pollock D.D."/>
            <person name="Pourmand N."/>
            <person name="Raney B.J."/>
            <person name="Roessler K.A."/>
            <person name="Sanford J.R."/>
            <person name="Sawyer R.H."/>
            <person name="Schmidt C.J."/>
            <person name="Triplett E.W."/>
            <person name="Tuberville T.D."/>
            <person name="Venegas-Anaya M."/>
            <person name="Howard J.T."/>
            <person name="Jarvis E.D."/>
            <person name="Guillette L.J.Jr."/>
            <person name="Glenn T.C."/>
            <person name="Green R.E."/>
            <person name="Ray D.A."/>
        </authorList>
    </citation>
    <scope>NUCLEOTIDE SEQUENCE [LARGE SCALE GENOMIC DNA]</scope>
    <source>
        <strain evidence="4">KSC_2009_1</strain>
    </source>
</reference>
<dbReference type="Pfam" id="PF21773">
    <property type="entry name" value="ODAD1_CC"/>
    <property type="match status" value="1"/>
</dbReference>
<dbReference type="EMBL" id="AKHW03001047">
    <property type="protein sequence ID" value="KYO43953.1"/>
    <property type="molecule type" value="Genomic_DNA"/>
</dbReference>
<dbReference type="GO" id="GO:0097542">
    <property type="term" value="C:ciliary tip"/>
    <property type="evidence" value="ECO:0007669"/>
    <property type="project" value="TreeGrafter"/>
</dbReference>
<dbReference type="KEGG" id="amj:102559612"/>
<proteinExistence type="predicted"/>
<evidence type="ECO:0000256" key="1">
    <source>
        <dbReference type="ARBA" id="ARBA00023054"/>
    </source>
</evidence>
<dbReference type="InterPro" id="IPR033192">
    <property type="entry name" value="ODAD3"/>
</dbReference>
<keyword evidence="5" id="KW-1185">Reference proteome</keyword>
<feature type="domain" description="ODAD1 central coiled coil region" evidence="3">
    <location>
        <begin position="191"/>
        <end position="418"/>
    </location>
</feature>
<evidence type="ECO:0000256" key="2">
    <source>
        <dbReference type="SAM" id="MobiDB-lite"/>
    </source>
</evidence>
<feature type="compositionally biased region" description="Basic residues" evidence="2">
    <location>
        <begin position="533"/>
        <end position="545"/>
    </location>
</feature>
<evidence type="ECO:0000313" key="5">
    <source>
        <dbReference type="Proteomes" id="UP000050525"/>
    </source>
</evidence>
<feature type="region of interest" description="Disordered" evidence="2">
    <location>
        <begin position="247"/>
        <end position="294"/>
    </location>
</feature>
<feature type="region of interest" description="Disordered" evidence="2">
    <location>
        <begin position="522"/>
        <end position="545"/>
    </location>
</feature>
<dbReference type="InterPro" id="IPR049258">
    <property type="entry name" value="ODAD1_CC"/>
</dbReference>
<comment type="caution">
    <text evidence="4">The sequence shown here is derived from an EMBL/GenBank/DDBJ whole genome shotgun (WGS) entry which is preliminary data.</text>
</comment>
<evidence type="ECO:0000259" key="3">
    <source>
        <dbReference type="Pfam" id="PF21773"/>
    </source>
</evidence>
<protein>
    <submittedName>
        <fullName evidence="4">Coiled-coil domain-containing protein 151</fullName>
    </submittedName>
</protein>
<dbReference type="OrthoDB" id="10255247at2759"/>
<gene>
    <name evidence="4" type="primary">CCDC151</name>
    <name evidence="4" type="ORF">Y1Q_0005366</name>
</gene>
<dbReference type="GeneID" id="102559612"/>
<organism evidence="4 5">
    <name type="scientific">Alligator mississippiensis</name>
    <name type="common">American alligator</name>
    <dbReference type="NCBI Taxonomy" id="8496"/>
    <lineage>
        <taxon>Eukaryota</taxon>
        <taxon>Metazoa</taxon>
        <taxon>Chordata</taxon>
        <taxon>Craniata</taxon>
        <taxon>Vertebrata</taxon>
        <taxon>Euteleostomi</taxon>
        <taxon>Archelosauria</taxon>
        <taxon>Archosauria</taxon>
        <taxon>Crocodylia</taxon>
        <taxon>Alligatoridae</taxon>
        <taxon>Alligatorinae</taxon>
        <taxon>Alligator</taxon>
    </lineage>
</organism>
<dbReference type="GO" id="GO:0003341">
    <property type="term" value="P:cilium movement"/>
    <property type="evidence" value="ECO:0007669"/>
    <property type="project" value="InterPro"/>
</dbReference>
<evidence type="ECO:0000313" key="4">
    <source>
        <dbReference type="EMBL" id="KYO43953.1"/>
    </source>
</evidence>
<accession>A0A151P4K7</accession>
<dbReference type="eggNOG" id="ENOG502QR7A">
    <property type="taxonomic scope" value="Eukaryota"/>
</dbReference>
<dbReference type="GO" id="GO:0035253">
    <property type="term" value="C:ciliary rootlet"/>
    <property type="evidence" value="ECO:0007669"/>
    <property type="project" value="TreeGrafter"/>
</dbReference>
<sequence>MPATLDPAGVKSSVPQQISELQSKIQLLEGDRKAFYESAQGTVQRNRETALRLRRDNKQLRKRLADVLVGDEKLIREVFQDRAADKAAMKNKTGDGAAELLQHRLAEQRNRLNLLRHQTGTRRQRLAQLQLQWDAVREEPHQPNPATVLRGLENRLEKAQLKVEEAARVGALYLQLKAHMQEQSRSRGPRLDALEAEVRHLRQQLCDLQGTRAEAQAARNTAREQLAVQEEEAMRGRQNREQALAELRRQAEERRAQTERPERRVPRERGSMPGEDVAASGGAGATGPSPGTAQRLLGAQETFDKVKAATGVARAQDVLARFREQEATQRRLRQLGQAQAKELERRRVQAAELQAKRQALAYSGDAQHTGAQQLLRELQGQLWEAEGRRDATRQRLEGATKVLLAAGTGLEHLASKVQHLPLESGHWAEPLPPPGSCEHLPELLGRTANRLQQLQEALEGHDQTVLCQAVAHEEFQAQLEGCLPSANVRVALPSPRKPDAYYEEEASGEDEAEVLTRAALKHQAQQILDAHGPRRPRARHKDPKA</sequence>
<feature type="compositionally biased region" description="Basic and acidic residues" evidence="2">
    <location>
        <begin position="247"/>
        <end position="270"/>
    </location>
</feature>
<keyword evidence="1" id="KW-0175">Coiled coil</keyword>
<dbReference type="Proteomes" id="UP000050525">
    <property type="component" value="Unassembled WGS sequence"/>
</dbReference>
<name>A0A151P4K7_ALLMI</name>
<dbReference type="STRING" id="8496.A0A151P4K7"/>
<dbReference type="PANTHER" id="PTHR46518:SF1">
    <property type="entry name" value="OUTER DYNEIN ARM-DOCKING COMPLEX SUBUNIT 3"/>
    <property type="match status" value="1"/>
</dbReference>